<sequence>MHYSYLGYSLKEELFASHLSLTITDEKSKELLF</sequence>
<dbReference type="AlphaFoldDB" id="A0A4R6TGD5"/>
<evidence type="ECO:0000313" key="1">
    <source>
        <dbReference type="EMBL" id="TDQ25708.1"/>
    </source>
</evidence>
<dbReference type="Proteomes" id="UP000295390">
    <property type="component" value="Unassembled WGS sequence"/>
</dbReference>
<accession>A0A4R6TGD5</accession>
<reference evidence="1 2" key="1">
    <citation type="submission" date="2019-03" db="EMBL/GenBank/DDBJ databases">
        <title>Genomic Encyclopedia of Type Strains, Phase III (KMG-III): the genomes of soil and plant-associated and newly described type strains.</title>
        <authorList>
            <person name="Whitman W."/>
        </authorList>
    </citation>
    <scope>NUCLEOTIDE SEQUENCE [LARGE SCALE GENOMIC DNA]</scope>
    <source>
        <strain evidence="1 2">CECT 8283</strain>
    </source>
</reference>
<comment type="caution">
    <text evidence="1">The sequence shown here is derived from an EMBL/GenBank/DDBJ whole genome shotgun (WGS) entry which is preliminary data.</text>
</comment>
<protein>
    <submittedName>
        <fullName evidence="1">Uncharacterized protein</fullName>
    </submittedName>
</protein>
<proteinExistence type="predicted"/>
<evidence type="ECO:0000313" key="2">
    <source>
        <dbReference type="Proteomes" id="UP000295390"/>
    </source>
</evidence>
<keyword evidence="2" id="KW-1185">Reference proteome</keyword>
<dbReference type="EMBL" id="SNYH01000004">
    <property type="protein sequence ID" value="TDQ25708.1"/>
    <property type="molecule type" value="Genomic_DNA"/>
</dbReference>
<name>A0A4R6TGD5_9FLAO</name>
<gene>
    <name evidence="1" type="ORF">DFQ07_2134</name>
</gene>
<organism evidence="1 2">
    <name type="scientific">Tenacibaculum caenipelagi</name>
    <dbReference type="NCBI Taxonomy" id="1325435"/>
    <lineage>
        <taxon>Bacteria</taxon>
        <taxon>Pseudomonadati</taxon>
        <taxon>Bacteroidota</taxon>
        <taxon>Flavobacteriia</taxon>
        <taxon>Flavobacteriales</taxon>
        <taxon>Flavobacteriaceae</taxon>
        <taxon>Tenacibaculum</taxon>
    </lineage>
</organism>